<evidence type="ECO:0000256" key="2">
    <source>
        <dbReference type="ARBA" id="ARBA00022999"/>
    </source>
</evidence>
<organism evidence="7 8">
    <name type="scientific">Macrostomum lignano</name>
    <dbReference type="NCBI Taxonomy" id="282301"/>
    <lineage>
        <taxon>Eukaryota</taxon>
        <taxon>Metazoa</taxon>
        <taxon>Spiralia</taxon>
        <taxon>Lophotrochozoa</taxon>
        <taxon>Platyhelminthes</taxon>
        <taxon>Rhabditophora</taxon>
        <taxon>Macrostomorpha</taxon>
        <taxon>Macrostomida</taxon>
        <taxon>Macrostomidae</taxon>
        <taxon>Macrostomum</taxon>
    </lineage>
</organism>
<dbReference type="OrthoDB" id="9204160at2759"/>
<dbReference type="GO" id="GO:0005737">
    <property type="term" value="C:cytoplasm"/>
    <property type="evidence" value="ECO:0007669"/>
    <property type="project" value="TreeGrafter"/>
</dbReference>
<sequence>MMPDFSKLGMKGTEDWYFGSINREQANEILLSGQVGMYLVRASKTERGSFVLSVRDTQQTNHYKIVVLPRKNSDGFKFRIGPTEFLFIQDILNYYKKNKLVDSTLTVPAPRPVYRVKIDYRPDSDASAIGLRRNECVLFLDVATKPDGAEDAEWWHVLKKNTGEVGCVPKSCLRQSNPGGEDGKFAVLLQLNLPFDVEVVRPRNPNIFDTSQLRMEPGDHIRVKKMDPNSPELWYGVNLRTKAEGVFPFNYVRPLSQEHHADHCRHSGLSSNSAASCRPGNRVSQASGCTLDEYVESTAVAL</sequence>
<dbReference type="InterPro" id="IPR036028">
    <property type="entry name" value="SH3-like_dom_sf"/>
</dbReference>
<dbReference type="PANTHER" id="PTHR19969">
    <property type="entry name" value="SH2-SH3 ADAPTOR PROTEIN-RELATED"/>
    <property type="match status" value="1"/>
</dbReference>
<dbReference type="GO" id="GO:0035591">
    <property type="term" value="F:signaling adaptor activity"/>
    <property type="evidence" value="ECO:0007669"/>
    <property type="project" value="TreeGrafter"/>
</dbReference>
<dbReference type="GO" id="GO:0016477">
    <property type="term" value="P:cell migration"/>
    <property type="evidence" value="ECO:0007669"/>
    <property type="project" value="TreeGrafter"/>
</dbReference>
<evidence type="ECO:0000259" key="5">
    <source>
        <dbReference type="PROSITE" id="PS50001"/>
    </source>
</evidence>
<dbReference type="InterPro" id="IPR051184">
    <property type="entry name" value="Tyrosine-phos_adapter"/>
</dbReference>
<accession>A0A267FM75</accession>
<name>A0A267FM75_9PLAT</name>
<dbReference type="GO" id="GO:0030971">
    <property type="term" value="F:receptor tyrosine kinase binding"/>
    <property type="evidence" value="ECO:0007669"/>
    <property type="project" value="TreeGrafter"/>
</dbReference>
<dbReference type="Gene3D" id="3.30.505.10">
    <property type="entry name" value="SH2 domain"/>
    <property type="match status" value="1"/>
</dbReference>
<evidence type="ECO:0008006" key="9">
    <source>
        <dbReference type="Google" id="ProtNLM"/>
    </source>
</evidence>
<reference evidence="7 8" key="1">
    <citation type="submission" date="2017-06" db="EMBL/GenBank/DDBJ databases">
        <title>A platform for efficient transgenesis in Macrostomum lignano, a flatworm model organism for stem cell research.</title>
        <authorList>
            <person name="Berezikov E."/>
        </authorList>
    </citation>
    <scope>NUCLEOTIDE SEQUENCE [LARGE SCALE GENOMIC DNA]</scope>
    <source>
        <strain evidence="7">DV1</strain>
        <tissue evidence="7">Whole organism</tissue>
    </source>
</reference>
<keyword evidence="2 3" id="KW-0727">SH2 domain</keyword>
<dbReference type="PROSITE" id="PS50002">
    <property type="entry name" value="SH3"/>
    <property type="match status" value="2"/>
</dbReference>
<gene>
    <name evidence="7" type="ORF">BOX15_Mlig028588g1</name>
</gene>
<evidence type="ECO:0000313" key="7">
    <source>
        <dbReference type="EMBL" id="PAA74217.1"/>
    </source>
</evidence>
<dbReference type="InterPro" id="IPR000980">
    <property type="entry name" value="SH2"/>
</dbReference>
<feature type="domain" description="SH2" evidence="5">
    <location>
        <begin position="16"/>
        <end position="109"/>
    </location>
</feature>
<evidence type="ECO:0000313" key="8">
    <source>
        <dbReference type="Proteomes" id="UP000215902"/>
    </source>
</evidence>
<dbReference type="InterPro" id="IPR001452">
    <property type="entry name" value="SH3_domain"/>
</dbReference>
<dbReference type="SMART" id="SM00252">
    <property type="entry name" value="SH2"/>
    <property type="match status" value="1"/>
</dbReference>
<protein>
    <recommendedName>
        <fullName evidence="9">Adapter molecule Crk</fullName>
    </recommendedName>
</protein>
<dbReference type="SUPFAM" id="SSF50044">
    <property type="entry name" value="SH3-domain"/>
    <property type="match status" value="2"/>
</dbReference>
<dbReference type="SUPFAM" id="SSF55550">
    <property type="entry name" value="SH2 domain"/>
    <property type="match status" value="1"/>
</dbReference>
<dbReference type="PROSITE" id="PS50001">
    <property type="entry name" value="SH2"/>
    <property type="match status" value="1"/>
</dbReference>
<dbReference type="InterPro" id="IPR036860">
    <property type="entry name" value="SH2_dom_sf"/>
</dbReference>
<dbReference type="Proteomes" id="UP000215902">
    <property type="component" value="Unassembled WGS sequence"/>
</dbReference>
<proteinExistence type="predicted"/>
<evidence type="ECO:0000259" key="6">
    <source>
        <dbReference type="PROSITE" id="PS50002"/>
    </source>
</evidence>
<dbReference type="AlphaFoldDB" id="A0A267FM75"/>
<evidence type="ECO:0000256" key="1">
    <source>
        <dbReference type="ARBA" id="ARBA00022443"/>
    </source>
</evidence>
<keyword evidence="8" id="KW-1185">Reference proteome</keyword>
<feature type="domain" description="SH3" evidence="6">
    <location>
        <begin position="109"/>
        <end position="178"/>
    </location>
</feature>
<dbReference type="Pfam" id="PF00017">
    <property type="entry name" value="SH2"/>
    <property type="match status" value="1"/>
</dbReference>
<feature type="domain" description="SH3" evidence="6">
    <location>
        <begin position="192"/>
        <end position="257"/>
    </location>
</feature>
<evidence type="ECO:0000256" key="3">
    <source>
        <dbReference type="PROSITE-ProRule" id="PRU00191"/>
    </source>
</evidence>
<dbReference type="SMART" id="SM00326">
    <property type="entry name" value="SH3"/>
    <property type="match status" value="2"/>
</dbReference>
<dbReference type="GO" id="GO:0007167">
    <property type="term" value="P:enzyme-linked receptor protein signaling pathway"/>
    <property type="evidence" value="ECO:0007669"/>
    <property type="project" value="TreeGrafter"/>
</dbReference>
<dbReference type="EMBL" id="NIVC01000968">
    <property type="protein sequence ID" value="PAA74217.1"/>
    <property type="molecule type" value="Genomic_DNA"/>
</dbReference>
<dbReference type="PANTHER" id="PTHR19969:SF5">
    <property type="entry name" value="CRK-LIKE PROTEIN"/>
    <property type="match status" value="1"/>
</dbReference>
<dbReference type="Gene3D" id="2.30.30.40">
    <property type="entry name" value="SH3 Domains"/>
    <property type="match status" value="2"/>
</dbReference>
<dbReference type="STRING" id="282301.A0A267FM75"/>
<keyword evidence="1 4" id="KW-0728">SH3 domain</keyword>
<comment type="caution">
    <text evidence="7">The sequence shown here is derived from an EMBL/GenBank/DDBJ whole genome shotgun (WGS) entry which is preliminary data.</text>
</comment>
<dbReference type="PRINTS" id="PR00401">
    <property type="entry name" value="SH2DOMAIN"/>
</dbReference>
<evidence type="ECO:0000256" key="4">
    <source>
        <dbReference type="PROSITE-ProRule" id="PRU00192"/>
    </source>
</evidence>